<dbReference type="KEGG" id="rmm:ROSMUCSMR3_01588"/>
<sequence>MSGGKRSTPVRPLSLYFATGFHRLGQSVPGREICEGANEIVARHEKYSVMKVTYKEVKADILGKIIKGDWAPGNLVPNEVDLAETYGCARATVNRAMRELSDEGIIERRRKAGTRVRMSPIRQARFDIPLVRDEIEDKGASYRYSLSSRVVEVAPDWLRARLKLPEEGRVLHLVCMHYADCIPYEHEDRWINLTALPAAEFVDFSECGPSEWLVATIPFSEAEINLSAGSADQSLADYLACSVGDPVFNIERSTWWESDAVTYVRFSYRPGHRLTSRY</sequence>
<dbReference type="InterPro" id="IPR050679">
    <property type="entry name" value="Bact_HTH_transcr_reg"/>
</dbReference>
<dbReference type="Gene3D" id="3.40.1410.10">
    <property type="entry name" value="Chorismate lyase-like"/>
    <property type="match status" value="1"/>
</dbReference>
<dbReference type="InterPro" id="IPR011663">
    <property type="entry name" value="UTRA"/>
</dbReference>
<feature type="domain" description="HTH gntR-type" evidence="4">
    <location>
        <begin position="51"/>
        <end position="119"/>
    </location>
</feature>
<dbReference type="Proteomes" id="UP000192273">
    <property type="component" value="Chromosome"/>
</dbReference>
<dbReference type="SMART" id="SM00866">
    <property type="entry name" value="UTRA"/>
    <property type="match status" value="1"/>
</dbReference>
<accession>A0A1V0RNA5</accession>
<dbReference type="InterPro" id="IPR036388">
    <property type="entry name" value="WH-like_DNA-bd_sf"/>
</dbReference>
<keyword evidence="6" id="KW-1185">Reference proteome</keyword>
<dbReference type="Pfam" id="PF00392">
    <property type="entry name" value="GntR"/>
    <property type="match status" value="1"/>
</dbReference>
<evidence type="ECO:0000313" key="5">
    <source>
        <dbReference type="EMBL" id="ARE83072.1"/>
    </source>
</evidence>
<dbReference type="Pfam" id="PF07702">
    <property type="entry name" value="UTRA"/>
    <property type="match status" value="1"/>
</dbReference>
<dbReference type="PANTHER" id="PTHR44846">
    <property type="entry name" value="MANNOSYL-D-GLYCERATE TRANSPORT/METABOLISM SYSTEM REPRESSOR MNGR-RELATED"/>
    <property type="match status" value="1"/>
</dbReference>
<dbReference type="InterPro" id="IPR036390">
    <property type="entry name" value="WH_DNA-bd_sf"/>
</dbReference>
<proteinExistence type="predicted"/>
<protein>
    <submittedName>
        <fullName evidence="5">Putative HTH-type transcriptional regulator YurK</fullName>
    </submittedName>
</protein>
<evidence type="ECO:0000256" key="3">
    <source>
        <dbReference type="ARBA" id="ARBA00023163"/>
    </source>
</evidence>
<dbReference type="PRINTS" id="PR00035">
    <property type="entry name" value="HTHGNTR"/>
</dbReference>
<keyword evidence="2" id="KW-0238">DNA-binding</keyword>
<dbReference type="PANTHER" id="PTHR44846:SF16">
    <property type="entry name" value="TRANSCRIPTIONAL REGULATOR PHNF-RELATED"/>
    <property type="match status" value="1"/>
</dbReference>
<dbReference type="InterPro" id="IPR028978">
    <property type="entry name" value="Chorismate_lyase_/UTRA_dom_sf"/>
</dbReference>
<dbReference type="InterPro" id="IPR000524">
    <property type="entry name" value="Tscrpt_reg_HTH_GntR"/>
</dbReference>
<dbReference type="CDD" id="cd07377">
    <property type="entry name" value="WHTH_GntR"/>
    <property type="match status" value="1"/>
</dbReference>
<dbReference type="SUPFAM" id="SSF46785">
    <property type="entry name" value="Winged helix' DNA-binding domain"/>
    <property type="match status" value="1"/>
</dbReference>
<dbReference type="PROSITE" id="PS50949">
    <property type="entry name" value="HTH_GNTR"/>
    <property type="match status" value="1"/>
</dbReference>
<dbReference type="SMART" id="SM00345">
    <property type="entry name" value="HTH_GNTR"/>
    <property type="match status" value="1"/>
</dbReference>
<reference evidence="5 6" key="1">
    <citation type="submission" date="2017-03" db="EMBL/GenBank/DDBJ databases">
        <title>Genome Sequence of Roseovarius mucosus strain SMR3 Isolated from a culture of the Diatom Skeletonema marinoi.</title>
        <authorList>
            <person name="Topel M."/>
            <person name="Pinder M."/>
            <person name="Johansson O.N."/>
            <person name="Kourtchenko O."/>
            <person name="Godhe A."/>
            <person name="Clarke A.K."/>
        </authorList>
    </citation>
    <scope>NUCLEOTIDE SEQUENCE [LARGE SCALE GENOMIC DNA]</scope>
    <source>
        <strain evidence="5 6">SMR3</strain>
    </source>
</reference>
<evidence type="ECO:0000256" key="2">
    <source>
        <dbReference type="ARBA" id="ARBA00023125"/>
    </source>
</evidence>
<keyword evidence="3" id="KW-0804">Transcription</keyword>
<dbReference type="GO" id="GO:0003677">
    <property type="term" value="F:DNA binding"/>
    <property type="evidence" value="ECO:0007669"/>
    <property type="project" value="UniProtKB-KW"/>
</dbReference>
<dbReference type="AlphaFoldDB" id="A0A1V0RNA5"/>
<evidence type="ECO:0000256" key="1">
    <source>
        <dbReference type="ARBA" id="ARBA00023015"/>
    </source>
</evidence>
<dbReference type="Gene3D" id="1.10.10.10">
    <property type="entry name" value="Winged helix-like DNA-binding domain superfamily/Winged helix DNA-binding domain"/>
    <property type="match status" value="1"/>
</dbReference>
<evidence type="ECO:0000313" key="6">
    <source>
        <dbReference type="Proteomes" id="UP000192273"/>
    </source>
</evidence>
<evidence type="ECO:0000259" key="4">
    <source>
        <dbReference type="PROSITE" id="PS50949"/>
    </source>
</evidence>
<gene>
    <name evidence="5" type="primary">yurK</name>
    <name evidence="5" type="ORF">ROSMUCSMR3_01588</name>
</gene>
<name>A0A1V0RNA5_9RHOB</name>
<dbReference type="SUPFAM" id="SSF64288">
    <property type="entry name" value="Chorismate lyase-like"/>
    <property type="match status" value="1"/>
</dbReference>
<dbReference type="GO" id="GO:0003700">
    <property type="term" value="F:DNA-binding transcription factor activity"/>
    <property type="evidence" value="ECO:0007669"/>
    <property type="project" value="InterPro"/>
</dbReference>
<keyword evidence="1" id="KW-0805">Transcription regulation</keyword>
<dbReference type="EMBL" id="CP020474">
    <property type="protein sequence ID" value="ARE83072.1"/>
    <property type="molecule type" value="Genomic_DNA"/>
</dbReference>
<organism evidence="5 6">
    <name type="scientific">Roseovarius mucosus</name>
    <dbReference type="NCBI Taxonomy" id="215743"/>
    <lineage>
        <taxon>Bacteria</taxon>
        <taxon>Pseudomonadati</taxon>
        <taxon>Pseudomonadota</taxon>
        <taxon>Alphaproteobacteria</taxon>
        <taxon>Rhodobacterales</taxon>
        <taxon>Roseobacteraceae</taxon>
        <taxon>Roseovarius</taxon>
    </lineage>
</organism>